<dbReference type="Pfam" id="PF12796">
    <property type="entry name" value="Ank_2"/>
    <property type="match status" value="1"/>
</dbReference>
<sequence length="416" mass="45706">MGAFVVNFHVQGSSQDRVTDVLQGIGIEGGWISGPTGRWISFWDSLASRQNTARIQEIAQPLSRQLEAPVFAFLNHDSDFICYWLYDNGKLLDEYNSCPGYFDGDTSQESAMAANCELLRKYCRAETSVEALEEILKIWTQAEAMQGITSQYVFAEERLSALAPHLEIRSEMLYTDYGDIGRDVQPEEVGALWIGQGEPSDHPGIFEMGMEDFEGMAEMGEESPAARVSTSPVHEAAMRGDLAAIERLVGEGANINETNQMFIVPPLSLAAGNASPEFLRRMVELGADVHFRGNQGVGSSPLHMAVMAGKGDNVRELIALGADVNEYDQHTGTLLHAAAMRGSKPVVKLLLELGADPTRLSPNGETPADIVRNQLKQMDEAMKMMRGMPTPPQLQEHIDGLKKLEEFLSESPNEES</sequence>
<gene>
    <name evidence="4" type="ORF">C5Y83_18715</name>
</gene>
<evidence type="ECO:0000313" key="5">
    <source>
        <dbReference type="Proteomes" id="UP000238322"/>
    </source>
</evidence>
<comment type="caution">
    <text evidence="4">The sequence shown here is derived from an EMBL/GenBank/DDBJ whole genome shotgun (WGS) entry which is preliminary data.</text>
</comment>
<feature type="repeat" description="ANK" evidence="3">
    <location>
        <begin position="228"/>
        <end position="260"/>
    </location>
</feature>
<dbReference type="PANTHER" id="PTHR24171">
    <property type="entry name" value="ANKYRIN REPEAT DOMAIN-CONTAINING PROTEIN 39-RELATED"/>
    <property type="match status" value="1"/>
</dbReference>
<evidence type="ECO:0000313" key="4">
    <source>
        <dbReference type="EMBL" id="PQO32262.1"/>
    </source>
</evidence>
<dbReference type="EMBL" id="PUHY01000012">
    <property type="protein sequence ID" value="PQO32262.1"/>
    <property type="molecule type" value="Genomic_DNA"/>
</dbReference>
<reference evidence="4 5" key="1">
    <citation type="submission" date="2018-02" db="EMBL/GenBank/DDBJ databases">
        <title>Comparative genomes isolates from brazilian mangrove.</title>
        <authorList>
            <person name="Araujo J.E."/>
            <person name="Taketani R.G."/>
            <person name="Silva M.C.P."/>
            <person name="Loureco M.V."/>
            <person name="Andreote F.D."/>
        </authorList>
    </citation>
    <scope>NUCLEOTIDE SEQUENCE [LARGE SCALE GENOMIC DNA]</scope>
    <source>
        <strain evidence="4 5">Hex-1 MGV</strain>
    </source>
</reference>
<feature type="repeat" description="ANK" evidence="3">
    <location>
        <begin position="297"/>
        <end position="329"/>
    </location>
</feature>
<keyword evidence="1" id="KW-0677">Repeat</keyword>
<dbReference type="SMART" id="SM00248">
    <property type="entry name" value="ANK"/>
    <property type="match status" value="4"/>
</dbReference>
<protein>
    <submittedName>
        <fullName evidence="4">Uncharacterized protein</fullName>
    </submittedName>
</protein>
<dbReference type="RefSeq" id="WP_105331274.1">
    <property type="nucleotide sequence ID" value="NZ_PUHY01000012.1"/>
</dbReference>
<dbReference type="OrthoDB" id="291361at2"/>
<dbReference type="Pfam" id="PF13637">
    <property type="entry name" value="Ank_4"/>
    <property type="match status" value="1"/>
</dbReference>
<dbReference type="SUPFAM" id="SSF48403">
    <property type="entry name" value="Ankyrin repeat"/>
    <property type="match status" value="1"/>
</dbReference>
<dbReference type="Proteomes" id="UP000238322">
    <property type="component" value="Unassembled WGS sequence"/>
</dbReference>
<dbReference type="InterPro" id="IPR036770">
    <property type="entry name" value="Ankyrin_rpt-contain_sf"/>
</dbReference>
<dbReference type="AlphaFoldDB" id="A0A2S8FJC2"/>
<evidence type="ECO:0000256" key="2">
    <source>
        <dbReference type="ARBA" id="ARBA00023043"/>
    </source>
</evidence>
<evidence type="ECO:0000256" key="3">
    <source>
        <dbReference type="PROSITE-ProRule" id="PRU00023"/>
    </source>
</evidence>
<dbReference type="Gene3D" id="1.25.40.20">
    <property type="entry name" value="Ankyrin repeat-containing domain"/>
    <property type="match status" value="1"/>
</dbReference>
<dbReference type="InterPro" id="IPR002110">
    <property type="entry name" value="Ankyrin_rpt"/>
</dbReference>
<name>A0A2S8FJC2_9BACT</name>
<feature type="repeat" description="ANK" evidence="3">
    <location>
        <begin position="330"/>
        <end position="362"/>
    </location>
</feature>
<keyword evidence="2 3" id="KW-0040">ANK repeat</keyword>
<accession>A0A2S8FJC2</accession>
<organism evidence="4 5">
    <name type="scientific">Blastopirellula marina</name>
    <dbReference type="NCBI Taxonomy" id="124"/>
    <lineage>
        <taxon>Bacteria</taxon>
        <taxon>Pseudomonadati</taxon>
        <taxon>Planctomycetota</taxon>
        <taxon>Planctomycetia</taxon>
        <taxon>Pirellulales</taxon>
        <taxon>Pirellulaceae</taxon>
        <taxon>Blastopirellula</taxon>
    </lineage>
</organism>
<proteinExistence type="predicted"/>
<dbReference type="PROSITE" id="PS50297">
    <property type="entry name" value="ANK_REP_REGION"/>
    <property type="match status" value="3"/>
</dbReference>
<dbReference type="PROSITE" id="PS50088">
    <property type="entry name" value="ANK_REPEAT"/>
    <property type="match status" value="3"/>
</dbReference>
<evidence type="ECO:0000256" key="1">
    <source>
        <dbReference type="ARBA" id="ARBA00022737"/>
    </source>
</evidence>